<feature type="compositionally biased region" description="Basic and acidic residues" evidence="2">
    <location>
        <begin position="772"/>
        <end position="781"/>
    </location>
</feature>
<feature type="coiled-coil region" evidence="1">
    <location>
        <begin position="910"/>
        <end position="1049"/>
    </location>
</feature>
<sequence>MPAPSSAAPPPPPARWDSGPPPEVDASPSKVQPTSFVVLQDAPIPFGASSAGPFGASSAGPFGAPPPRGASNSGAAPPKRADSSSTWLPSDGGAAPAAVDTGRRPSWLSYSAALEPQQPVEAPQPPVPEPTAARAQEASAAPAAGPTSYDHLSDIYLATPTTTAGTTAGAPTSAFTATDAAATTEPAAPVPGEPAPPTAPRSEAPPPSAAAAAVDVPPLPVSFGVSSPGTTGTESAAAPLPPPVGSAWGSAAQQEQAAPAPAAATAAAPARATSRFAWLFGSPPPPRPQPEKEPQQRSSAAAAAAGSELPPIMTQPRAGGPAPDPSEPSTAPAAVPGGGHSVQPASAFFSPPPPAPAPLSQGGPSASVAPPVWPSAAPAADSRHQADASSAAPFATDLATPTASTGTRGLAASRLLDGPAEAEAHAEAAAAERAHSQALGQEVSIGVTVADSEPPSASAPHAPRLFPTGAAGAAQEYDRLGTGPAAGLGPGSSSESGLGSLGGSYGPSSALGASNGPFEQRSRSDPWVTGSAAASAPGERGAGLGPRTDASRGPFGDEAGAAAVVGDATTGGGALDAGNGLPSFLRDLSVAGPSDTAQVGRRFTGELSFGGAPPAAEEPVRPGDFASAPSFSTSYPPLPPPAAPIAPSQPLGLPPLPPPPPAVQSGNGFATTASYLSAYSAVHSSAPAHATTAGAVAAQSYLDSYLDNLLSTMSAEKADAAAVNSGAGAGGSVAPIAPHSAPGVSAAASRRTSHAGHDAYPDEASPTGSSGEDAHGNDHDAALAADGDASVHGGGGAAAAAAGSHGGAGEGAGRRPGGLPHQDSILNLRGHLSRRQSTDSVDVVSVYSHTTGHTHGPGGGSGGSRAQFAALQQHIDELTEEKMALSRGLQQQVRINEQMVEENEALTVQYNARGAAMEELERKLKRYEQELAAQALTLEGFSEERQAAKLSYAEASSRAQALASEVVGLEAQVLQLKSAVLKAERTAEEATQRQRKLEKQVATLTAEAAARAQELQQTQLKGRNLVVKLKQTEAKLEAAEEKLAAMGAGGRLPNGHHAPHTAFAPAALPTAAPAPVHKPETAEQEVQCNLAAELPHPPAATAVLPFASDGGAAATANGGSSHTPHHHLRTGSIGSAAGGAAAASAAVPDSDADDGLPSAAATGRELALVPRRASFSGDGAAARSGGGGGGGQLVDWESARPLRDPPSAVAAERALASLETGALLRGGAPGGLPEGLGGVAAQLARWLPAGPISGGDPVALMAEEELRLMQSIHGLLGEFEAAQEAAAAGARELQARVEALAAENDDLRGKLSLQTQRLELLMAGGLASGLALPAGALPSLHQTPQQHGSAQPTGGSSVTLSLAAMTPHSHASSYQPSVAAGPGPAAPLPGPLAAASAATPTRSTRQASGSSSLDSPTVGRAGALGPFGAAPSPGPKQSWMGYLFRPRQNNKKRVRTAIL</sequence>
<evidence type="ECO:0000313" key="4">
    <source>
        <dbReference type="Proteomes" id="UP000075714"/>
    </source>
</evidence>
<organism evidence="3 4">
    <name type="scientific">Gonium pectorale</name>
    <name type="common">Green alga</name>
    <dbReference type="NCBI Taxonomy" id="33097"/>
    <lineage>
        <taxon>Eukaryota</taxon>
        <taxon>Viridiplantae</taxon>
        <taxon>Chlorophyta</taxon>
        <taxon>core chlorophytes</taxon>
        <taxon>Chlorophyceae</taxon>
        <taxon>CS clade</taxon>
        <taxon>Chlamydomonadales</taxon>
        <taxon>Volvocaceae</taxon>
        <taxon>Gonium</taxon>
    </lineage>
</organism>
<feature type="compositionally biased region" description="Low complexity" evidence="2">
    <location>
        <begin position="112"/>
        <end position="121"/>
    </location>
</feature>
<dbReference type="PANTHER" id="PTHR47490">
    <property type="entry name" value="PROTEIN BLISTER"/>
    <property type="match status" value="1"/>
</dbReference>
<evidence type="ECO:0000313" key="3">
    <source>
        <dbReference type="EMBL" id="KXZ47436.1"/>
    </source>
</evidence>
<feature type="region of interest" description="Disordered" evidence="2">
    <location>
        <begin position="162"/>
        <end position="659"/>
    </location>
</feature>
<feature type="compositionally biased region" description="Low complexity" evidence="2">
    <location>
        <begin position="296"/>
        <end position="305"/>
    </location>
</feature>
<dbReference type="InterPro" id="IPR044194">
    <property type="entry name" value="BLISTER"/>
</dbReference>
<comment type="caution">
    <text evidence="3">The sequence shown here is derived from an EMBL/GenBank/DDBJ whole genome shotgun (WGS) entry which is preliminary data.</text>
</comment>
<feature type="compositionally biased region" description="Low complexity" evidence="2">
    <location>
        <begin position="450"/>
        <end position="463"/>
    </location>
</feature>
<dbReference type="PANTHER" id="PTHR47490:SF2">
    <property type="entry name" value="PROTEIN BLISTER"/>
    <property type="match status" value="1"/>
</dbReference>
<feature type="compositionally biased region" description="Low complexity" evidence="2">
    <location>
        <begin position="130"/>
        <end position="144"/>
    </location>
</feature>
<dbReference type="GO" id="GO:0040008">
    <property type="term" value="P:regulation of growth"/>
    <property type="evidence" value="ECO:0007669"/>
    <property type="project" value="InterPro"/>
</dbReference>
<keyword evidence="1" id="KW-0175">Coiled coil</keyword>
<feature type="compositionally biased region" description="Low complexity" evidence="2">
    <location>
        <begin position="358"/>
        <end position="380"/>
    </location>
</feature>
<feature type="region of interest" description="Disordered" evidence="2">
    <location>
        <begin position="1337"/>
        <end position="1357"/>
    </location>
</feature>
<feature type="compositionally biased region" description="Polar residues" evidence="2">
    <location>
        <begin position="224"/>
        <end position="234"/>
    </location>
</feature>
<feature type="compositionally biased region" description="Low complexity" evidence="2">
    <location>
        <begin position="782"/>
        <end position="791"/>
    </location>
</feature>
<dbReference type="EMBL" id="LSYV01000036">
    <property type="protein sequence ID" value="KXZ47436.1"/>
    <property type="molecule type" value="Genomic_DNA"/>
</dbReference>
<feature type="compositionally biased region" description="Polar residues" evidence="2">
    <location>
        <begin position="1406"/>
        <end position="1415"/>
    </location>
</feature>
<accession>A0A150GC55</accession>
<feature type="region of interest" description="Disordered" evidence="2">
    <location>
        <begin position="740"/>
        <end position="824"/>
    </location>
</feature>
<feature type="compositionally biased region" description="Pro residues" evidence="2">
    <location>
        <begin position="188"/>
        <end position="208"/>
    </location>
</feature>
<feature type="region of interest" description="Disordered" evidence="2">
    <location>
        <begin position="1371"/>
        <end position="1441"/>
    </location>
</feature>
<feature type="compositionally biased region" description="Low complexity" evidence="2">
    <location>
        <begin position="162"/>
        <end position="187"/>
    </location>
</feature>
<evidence type="ECO:0000256" key="1">
    <source>
        <dbReference type="SAM" id="Coils"/>
    </source>
</evidence>
<protein>
    <submittedName>
        <fullName evidence="3">Uncharacterized protein</fullName>
    </submittedName>
</protein>
<feature type="region of interest" description="Disordered" evidence="2">
    <location>
        <begin position="1114"/>
        <end position="1135"/>
    </location>
</feature>
<feature type="compositionally biased region" description="Polar residues" evidence="2">
    <location>
        <begin position="1341"/>
        <end position="1357"/>
    </location>
</feature>
<dbReference type="OrthoDB" id="552182at2759"/>
<gene>
    <name evidence="3" type="ORF">GPECTOR_35g874</name>
</gene>
<feature type="compositionally biased region" description="Basic and acidic residues" evidence="2">
    <location>
        <begin position="422"/>
        <end position="435"/>
    </location>
</feature>
<proteinExistence type="predicted"/>
<reference evidence="4" key="1">
    <citation type="journal article" date="2016" name="Nat. Commun.">
        <title>The Gonium pectorale genome demonstrates co-option of cell cycle regulation during the evolution of multicellularity.</title>
        <authorList>
            <person name="Hanschen E.R."/>
            <person name="Marriage T.N."/>
            <person name="Ferris P.J."/>
            <person name="Hamaji T."/>
            <person name="Toyoda A."/>
            <person name="Fujiyama A."/>
            <person name="Neme R."/>
            <person name="Noguchi H."/>
            <person name="Minakuchi Y."/>
            <person name="Suzuki M."/>
            <person name="Kawai-Toyooka H."/>
            <person name="Smith D.R."/>
            <person name="Sparks H."/>
            <person name="Anderson J."/>
            <person name="Bakaric R."/>
            <person name="Luria V."/>
            <person name="Karger A."/>
            <person name="Kirschner M.W."/>
            <person name="Durand P.M."/>
            <person name="Michod R.E."/>
            <person name="Nozaki H."/>
            <person name="Olson B.J."/>
        </authorList>
    </citation>
    <scope>NUCLEOTIDE SEQUENCE [LARGE SCALE GENOMIC DNA]</scope>
    <source>
        <strain evidence="4">NIES-2863</strain>
    </source>
</reference>
<feature type="compositionally biased region" description="Low complexity" evidence="2">
    <location>
        <begin position="1391"/>
        <end position="1405"/>
    </location>
</feature>
<dbReference type="Proteomes" id="UP000075714">
    <property type="component" value="Unassembled WGS sequence"/>
</dbReference>
<feature type="compositionally biased region" description="Pro residues" evidence="2">
    <location>
        <begin position="1"/>
        <end position="23"/>
    </location>
</feature>
<feature type="compositionally biased region" description="Low complexity" evidence="2">
    <location>
        <begin position="251"/>
        <end position="272"/>
    </location>
</feature>
<name>A0A150GC55_GONPE</name>
<feature type="compositionally biased region" description="Low complexity" evidence="2">
    <location>
        <begin position="45"/>
        <end position="62"/>
    </location>
</feature>
<keyword evidence="4" id="KW-1185">Reference proteome</keyword>
<evidence type="ECO:0000256" key="2">
    <source>
        <dbReference type="SAM" id="MobiDB-lite"/>
    </source>
</evidence>
<feature type="compositionally biased region" description="Low complexity" evidence="2">
    <location>
        <begin position="559"/>
        <end position="568"/>
    </location>
</feature>
<feature type="region of interest" description="Disordered" evidence="2">
    <location>
        <begin position="1"/>
        <end position="150"/>
    </location>
</feature>
<feature type="compositionally biased region" description="Gly residues" evidence="2">
    <location>
        <begin position="804"/>
        <end position="816"/>
    </location>
</feature>